<dbReference type="PROSITE" id="PS00122">
    <property type="entry name" value="CARBOXYLESTERASE_B_1"/>
    <property type="match status" value="1"/>
</dbReference>
<protein>
    <recommendedName>
        <fullName evidence="6">Carboxylic ester hydrolase</fullName>
        <ecNumber evidence="6">3.1.1.-</ecNumber>
    </recommendedName>
</protein>
<dbReference type="InterPro" id="IPR002018">
    <property type="entry name" value="CarbesteraseB"/>
</dbReference>
<dbReference type="InterPro" id="IPR019826">
    <property type="entry name" value="Carboxylesterase_B_AS"/>
</dbReference>
<dbReference type="SUPFAM" id="SSF53474">
    <property type="entry name" value="alpha/beta-Hydrolases"/>
    <property type="match status" value="1"/>
</dbReference>
<evidence type="ECO:0000256" key="3">
    <source>
        <dbReference type="ARBA" id="ARBA00022801"/>
    </source>
</evidence>
<dbReference type="Proteomes" id="UP000292052">
    <property type="component" value="Unassembled WGS sequence"/>
</dbReference>
<evidence type="ECO:0000256" key="1">
    <source>
        <dbReference type="ARBA" id="ARBA00005964"/>
    </source>
</evidence>
<keyword evidence="3 6" id="KW-0378">Hydrolase</keyword>
<dbReference type="STRING" id="1661398.A0A482VAS4"/>
<feature type="domain" description="Carboxylesterase type B" evidence="7">
    <location>
        <begin position="8"/>
        <end position="529"/>
    </location>
</feature>
<dbReference type="InterPro" id="IPR029058">
    <property type="entry name" value="AB_hydrolase_fold"/>
</dbReference>
<evidence type="ECO:0000256" key="6">
    <source>
        <dbReference type="RuleBase" id="RU361235"/>
    </source>
</evidence>
<keyword evidence="5" id="KW-0325">Glycoprotein</keyword>
<feature type="non-terminal residue" evidence="8">
    <location>
        <position position="1"/>
    </location>
</feature>
<dbReference type="PANTHER" id="PTHR43142">
    <property type="entry name" value="CARBOXYLIC ESTER HYDROLASE"/>
    <property type="match status" value="1"/>
</dbReference>
<dbReference type="Gene3D" id="3.40.50.1820">
    <property type="entry name" value="alpha/beta hydrolase"/>
    <property type="match status" value="1"/>
</dbReference>
<dbReference type="PANTHER" id="PTHR43142:SF1">
    <property type="entry name" value="CARBOXYLIC ESTER HYDROLASE"/>
    <property type="match status" value="1"/>
</dbReference>
<evidence type="ECO:0000256" key="5">
    <source>
        <dbReference type="ARBA" id="ARBA00023180"/>
    </source>
</evidence>
<evidence type="ECO:0000256" key="2">
    <source>
        <dbReference type="ARBA" id="ARBA00022487"/>
    </source>
</evidence>
<evidence type="ECO:0000313" key="8">
    <source>
        <dbReference type="EMBL" id="RZB40290.1"/>
    </source>
</evidence>
<dbReference type="AlphaFoldDB" id="A0A482VAS4"/>
<evidence type="ECO:0000313" key="9">
    <source>
        <dbReference type="Proteomes" id="UP000292052"/>
    </source>
</evidence>
<evidence type="ECO:0000259" key="7">
    <source>
        <dbReference type="Pfam" id="PF00135"/>
    </source>
</evidence>
<gene>
    <name evidence="8" type="ORF">BDFB_013657</name>
</gene>
<keyword evidence="4" id="KW-1015">Disulfide bond</keyword>
<dbReference type="GO" id="GO:0052689">
    <property type="term" value="F:carboxylic ester hydrolase activity"/>
    <property type="evidence" value="ECO:0007669"/>
    <property type="project" value="UniProtKB-KW"/>
</dbReference>
<comment type="caution">
    <text evidence="8">The sequence shown here is derived from an EMBL/GenBank/DDBJ whole genome shotgun (WGS) entry which is preliminary data.</text>
</comment>
<keyword evidence="9" id="KW-1185">Reference proteome</keyword>
<dbReference type="EMBL" id="QDEB01120402">
    <property type="protein sequence ID" value="RZB40290.1"/>
    <property type="molecule type" value="Genomic_DNA"/>
</dbReference>
<sequence length="539" mass="60469">TILAEHNVQVTTPLGTIEGTTLTTRLGKTIYSFRGIRYAQAPRFKPPVPVQKWSGVYNATADGPLCPQPNTDPISEDCLMLNVYTTKVVTFLFFMYNLTQLMIMQLPESCDNPKRPVIIYLHPGGFYSGSGRSNWGGPQYFLDQDIVLVTINYRIGSLGFISVGKEAPGNNALRDQVVAMKWVKNNIAAFGGDPDSVTLFGNSGGSWSITLHMVSPMSRGLFHKAIIGSGSALGPWPLGKSQLEVAKRQARILGCPDSTPKEILDCLKTKSAEEIGNSLPQFAECGNDPVLTWSPVIEEDFGQQRFLHDHPIKLIESGNFEKIPVVAGITKDEFGFQANTMISNATLLKEVNDNFEKVAPLCFGYEAGTEKSRQVSRAIRKFYLHDEPLSNASLAVVGFPVNRAVELIAEKNTKPVYYYKFTYQGRYSYLYLPGTQTPYGVTHSDDLIYVLYVPLFPIFNQSYPEAEMVEKLTTMWANFARTGKPIPKSTQKFEGVEWETYNVHTKKYMDIGKKFSLKDHLFENRNAFWRKLYPLSLYL</sequence>
<keyword evidence="2" id="KW-0719">Serine esterase</keyword>
<dbReference type="OrthoDB" id="19653at2759"/>
<accession>A0A482VAS4</accession>
<comment type="similarity">
    <text evidence="1 6">Belongs to the type-B carboxylesterase/lipase family.</text>
</comment>
<proteinExistence type="inferred from homology"/>
<name>A0A482VAS4_ASBVE</name>
<organism evidence="8 9">
    <name type="scientific">Asbolus verrucosus</name>
    <name type="common">Desert ironclad beetle</name>
    <dbReference type="NCBI Taxonomy" id="1661398"/>
    <lineage>
        <taxon>Eukaryota</taxon>
        <taxon>Metazoa</taxon>
        <taxon>Ecdysozoa</taxon>
        <taxon>Arthropoda</taxon>
        <taxon>Hexapoda</taxon>
        <taxon>Insecta</taxon>
        <taxon>Pterygota</taxon>
        <taxon>Neoptera</taxon>
        <taxon>Endopterygota</taxon>
        <taxon>Coleoptera</taxon>
        <taxon>Polyphaga</taxon>
        <taxon>Cucujiformia</taxon>
        <taxon>Tenebrionidae</taxon>
        <taxon>Pimeliinae</taxon>
        <taxon>Asbolus</taxon>
    </lineage>
</organism>
<dbReference type="Pfam" id="PF00135">
    <property type="entry name" value="COesterase"/>
    <property type="match status" value="1"/>
</dbReference>
<reference evidence="8 9" key="1">
    <citation type="submission" date="2017-03" db="EMBL/GenBank/DDBJ databases">
        <title>Genome of the blue death feigning beetle - Asbolus verrucosus.</title>
        <authorList>
            <person name="Rider S.D."/>
        </authorList>
    </citation>
    <scope>NUCLEOTIDE SEQUENCE [LARGE SCALE GENOMIC DNA]</scope>
    <source>
        <strain evidence="8">Butters</strain>
        <tissue evidence="8">Head and leg muscle</tissue>
    </source>
</reference>
<evidence type="ECO:0000256" key="4">
    <source>
        <dbReference type="ARBA" id="ARBA00023157"/>
    </source>
</evidence>
<dbReference type="EC" id="3.1.1.-" evidence="6"/>